<name>A0AAN6YF05_9PEZI</name>
<keyword evidence="11" id="KW-1185">Reference proteome</keyword>
<evidence type="ECO:0000256" key="1">
    <source>
        <dbReference type="ARBA" id="ARBA00004173"/>
    </source>
</evidence>
<feature type="domain" description="Small ribosomal subunit protein uS7" evidence="9">
    <location>
        <begin position="128"/>
        <end position="288"/>
    </location>
</feature>
<evidence type="ECO:0000256" key="7">
    <source>
        <dbReference type="ARBA" id="ARBA00039306"/>
    </source>
</evidence>
<keyword evidence="5" id="KW-0687">Ribonucleoprotein</keyword>
<dbReference type="InterPro" id="IPR000235">
    <property type="entry name" value="Ribosomal_uS7"/>
</dbReference>
<comment type="similarity">
    <text evidence="2">Belongs to the universal ribosomal protein uS7 family.</text>
</comment>
<protein>
    <recommendedName>
        <fullName evidence="7">Small ribosomal subunit protein uS7m</fullName>
    </recommendedName>
</protein>
<evidence type="ECO:0000259" key="9">
    <source>
        <dbReference type="Pfam" id="PF00177"/>
    </source>
</evidence>
<dbReference type="InterPro" id="IPR023798">
    <property type="entry name" value="Ribosomal_uS7_dom"/>
</dbReference>
<comment type="subcellular location">
    <subcellularLocation>
        <location evidence="1">Mitochondrion</location>
    </subcellularLocation>
</comment>
<proteinExistence type="inferred from homology"/>
<dbReference type="AlphaFoldDB" id="A0AAN6YF05"/>
<dbReference type="CDD" id="cd14868">
    <property type="entry name" value="uS7_Mitochondria_Fungi"/>
    <property type="match status" value="1"/>
</dbReference>
<evidence type="ECO:0000256" key="5">
    <source>
        <dbReference type="ARBA" id="ARBA00023274"/>
    </source>
</evidence>
<evidence type="ECO:0000256" key="8">
    <source>
        <dbReference type="SAM" id="MobiDB-lite"/>
    </source>
</evidence>
<reference evidence="10" key="1">
    <citation type="journal article" date="2023" name="Mol. Phylogenet. Evol.">
        <title>Genome-scale phylogeny and comparative genomics of the fungal order Sordariales.</title>
        <authorList>
            <person name="Hensen N."/>
            <person name="Bonometti L."/>
            <person name="Westerberg I."/>
            <person name="Brannstrom I.O."/>
            <person name="Guillou S."/>
            <person name="Cros-Aarteil S."/>
            <person name="Calhoun S."/>
            <person name="Haridas S."/>
            <person name="Kuo A."/>
            <person name="Mondo S."/>
            <person name="Pangilinan J."/>
            <person name="Riley R."/>
            <person name="LaButti K."/>
            <person name="Andreopoulos B."/>
            <person name="Lipzen A."/>
            <person name="Chen C."/>
            <person name="Yan M."/>
            <person name="Daum C."/>
            <person name="Ng V."/>
            <person name="Clum A."/>
            <person name="Steindorff A."/>
            <person name="Ohm R.A."/>
            <person name="Martin F."/>
            <person name="Silar P."/>
            <person name="Natvig D.O."/>
            <person name="Lalanne C."/>
            <person name="Gautier V."/>
            <person name="Ament-Velasquez S.L."/>
            <person name="Kruys A."/>
            <person name="Hutchinson M.I."/>
            <person name="Powell A.J."/>
            <person name="Barry K."/>
            <person name="Miller A.N."/>
            <person name="Grigoriev I.V."/>
            <person name="Debuchy R."/>
            <person name="Gladieux P."/>
            <person name="Hiltunen Thoren M."/>
            <person name="Johannesson H."/>
        </authorList>
    </citation>
    <scope>NUCLEOTIDE SEQUENCE</scope>
    <source>
        <strain evidence="10">PSN293</strain>
    </source>
</reference>
<evidence type="ECO:0000256" key="6">
    <source>
        <dbReference type="ARBA" id="ARBA00037226"/>
    </source>
</evidence>
<feature type="region of interest" description="Disordered" evidence="8">
    <location>
        <begin position="41"/>
        <end position="71"/>
    </location>
</feature>
<reference evidence="10" key="2">
    <citation type="submission" date="2023-05" db="EMBL/GenBank/DDBJ databases">
        <authorList>
            <consortium name="Lawrence Berkeley National Laboratory"/>
            <person name="Steindorff A."/>
            <person name="Hensen N."/>
            <person name="Bonometti L."/>
            <person name="Westerberg I."/>
            <person name="Brannstrom I.O."/>
            <person name="Guillou S."/>
            <person name="Cros-Aarteil S."/>
            <person name="Calhoun S."/>
            <person name="Haridas S."/>
            <person name="Kuo A."/>
            <person name="Mondo S."/>
            <person name="Pangilinan J."/>
            <person name="Riley R."/>
            <person name="Labutti K."/>
            <person name="Andreopoulos B."/>
            <person name="Lipzen A."/>
            <person name="Chen C."/>
            <person name="Yanf M."/>
            <person name="Daum C."/>
            <person name="Ng V."/>
            <person name="Clum A."/>
            <person name="Ohm R."/>
            <person name="Martin F."/>
            <person name="Silar P."/>
            <person name="Natvig D."/>
            <person name="Lalanne C."/>
            <person name="Gautier V."/>
            <person name="Ament-Velasquez S.L."/>
            <person name="Kruys A."/>
            <person name="Hutchinson M.I."/>
            <person name="Powell A.J."/>
            <person name="Barry K."/>
            <person name="Miller A.N."/>
            <person name="Grigoriev I.V."/>
            <person name="Debuchy R."/>
            <person name="Gladieux P."/>
            <person name="Thoren M.H."/>
            <person name="Johannesson H."/>
        </authorList>
    </citation>
    <scope>NUCLEOTIDE SEQUENCE</scope>
    <source>
        <strain evidence="10">PSN293</strain>
    </source>
</reference>
<gene>
    <name evidence="10" type="ORF">QBC37DRAFT_415297</name>
</gene>
<accession>A0AAN6YF05</accession>
<dbReference type="FunFam" id="1.10.455.10:FF:000006">
    <property type="entry name" value="37S ribosomal protein S7, mitochondrial"/>
    <property type="match status" value="1"/>
</dbReference>
<dbReference type="Gene3D" id="1.10.455.10">
    <property type="entry name" value="Ribosomal protein S7 domain"/>
    <property type="match status" value="1"/>
</dbReference>
<organism evidence="10 11">
    <name type="scientific">Rhypophila decipiens</name>
    <dbReference type="NCBI Taxonomy" id="261697"/>
    <lineage>
        <taxon>Eukaryota</taxon>
        <taxon>Fungi</taxon>
        <taxon>Dikarya</taxon>
        <taxon>Ascomycota</taxon>
        <taxon>Pezizomycotina</taxon>
        <taxon>Sordariomycetes</taxon>
        <taxon>Sordariomycetidae</taxon>
        <taxon>Sordariales</taxon>
        <taxon>Naviculisporaceae</taxon>
        <taxon>Rhypophila</taxon>
    </lineage>
</organism>
<dbReference type="InterPro" id="IPR036823">
    <property type="entry name" value="Ribosomal_uS7_dom_sf"/>
</dbReference>
<dbReference type="GO" id="GO:0005840">
    <property type="term" value="C:ribosome"/>
    <property type="evidence" value="ECO:0007669"/>
    <property type="project" value="UniProtKB-KW"/>
</dbReference>
<evidence type="ECO:0000256" key="3">
    <source>
        <dbReference type="ARBA" id="ARBA00022980"/>
    </source>
</evidence>
<dbReference type="GO" id="GO:0005739">
    <property type="term" value="C:mitochondrion"/>
    <property type="evidence" value="ECO:0007669"/>
    <property type="project" value="UniProtKB-SubCell"/>
</dbReference>
<sequence>MPPRLNITPVCRTLAFRAKPLNQLPQISIAARAQARCFSDQTDGTVPQQPAGQLNPLSLPALGETKPDNTVNQQVEPEVPENHQDSNAAALHYLQLVAYGVDPRDPAVEGHKFGLPELPLPSEKHVKHRYDPIIDQMTRLLMKDGKLGKAQRDMAMILNYLRTQPPPRLNPARPLVPGHPAPSHFPLNPVQYLTIAVESIAPLAGLYRFAGLAGGGKAMEVPVPLHARKRRRIAFNWVLDTVKNKPSKGSGRAMFAHRVAEEIVAVVEGRSSVWDKRQQAHKAATASRANLNDARVKAFGLV</sequence>
<dbReference type="EMBL" id="MU858061">
    <property type="protein sequence ID" value="KAK4217273.1"/>
    <property type="molecule type" value="Genomic_DNA"/>
</dbReference>
<feature type="compositionally biased region" description="Polar residues" evidence="8">
    <location>
        <begin position="41"/>
        <end position="56"/>
    </location>
</feature>
<evidence type="ECO:0000256" key="4">
    <source>
        <dbReference type="ARBA" id="ARBA00023128"/>
    </source>
</evidence>
<dbReference type="SUPFAM" id="SSF47973">
    <property type="entry name" value="Ribosomal protein S7"/>
    <property type="match status" value="1"/>
</dbReference>
<dbReference type="PANTHER" id="PTHR11205">
    <property type="entry name" value="RIBOSOMAL PROTEIN S7"/>
    <property type="match status" value="1"/>
</dbReference>
<dbReference type="Pfam" id="PF00177">
    <property type="entry name" value="Ribosomal_S7"/>
    <property type="match status" value="1"/>
</dbReference>
<dbReference type="Proteomes" id="UP001301769">
    <property type="component" value="Unassembled WGS sequence"/>
</dbReference>
<dbReference type="InterPro" id="IPR047988">
    <property type="entry name" value="Ribosomal_uS7m_fungi"/>
</dbReference>
<evidence type="ECO:0000313" key="11">
    <source>
        <dbReference type="Proteomes" id="UP001301769"/>
    </source>
</evidence>
<evidence type="ECO:0000313" key="10">
    <source>
        <dbReference type="EMBL" id="KAK4217273.1"/>
    </source>
</evidence>
<dbReference type="GO" id="GO:0006412">
    <property type="term" value="P:translation"/>
    <property type="evidence" value="ECO:0007669"/>
    <property type="project" value="InterPro"/>
</dbReference>
<evidence type="ECO:0000256" key="2">
    <source>
        <dbReference type="ARBA" id="ARBA00007151"/>
    </source>
</evidence>
<keyword evidence="3 10" id="KW-0689">Ribosomal protein</keyword>
<comment type="function">
    <text evidence="6">Component of the mitochondrial ribosome (mitoribosome), a dedicated translation machinery responsible for the synthesis of mitochondrial genome-encoded proteins, including at least some of the essential transmembrane subunits of the mitochondrial respiratory chain. The mitoribosomes are attached to the mitochondrial inner membrane and translation products are cotranslationally integrated into the membrane.</text>
</comment>
<dbReference type="GO" id="GO:1990904">
    <property type="term" value="C:ribonucleoprotein complex"/>
    <property type="evidence" value="ECO:0007669"/>
    <property type="project" value="UniProtKB-KW"/>
</dbReference>
<keyword evidence="4" id="KW-0496">Mitochondrion</keyword>
<comment type="caution">
    <text evidence="10">The sequence shown here is derived from an EMBL/GenBank/DDBJ whole genome shotgun (WGS) entry which is preliminary data.</text>
</comment>